<organism evidence="1 2">
    <name type="scientific">Gordonia phage Octobien14</name>
    <dbReference type="NCBI Taxonomy" id="2483673"/>
    <lineage>
        <taxon>Viruses</taxon>
        <taxon>Duplodnaviria</taxon>
        <taxon>Heunggongvirae</taxon>
        <taxon>Uroviricota</taxon>
        <taxon>Caudoviricetes</taxon>
        <taxon>Deeyouvirinae</taxon>
        <taxon>Octobienvirus</taxon>
        <taxon>Octobienvirus octobien14</taxon>
    </lineage>
</organism>
<dbReference type="Gene3D" id="3.40.50.1820">
    <property type="entry name" value="alpha/beta hydrolase"/>
    <property type="match status" value="1"/>
</dbReference>
<name>A0A3G3M9S6_9CAUD</name>
<keyword evidence="2" id="KW-1185">Reference proteome</keyword>
<sequence>MRIILCRGIGEPASSPMLRTVIAEIRKLGYSPEVVNLPWKAQYGPVPDPLGDDFHDALAHGKELLRRELDLGPAVVLGYSGGAQLAGDFVVDVGHHNLRALGLVADPGQPKGATGNYGRWGITGARIPFGTPTAWIADPNDGIPLCPANSPLRTLADQSEKFSLIDPVAWGFELWLKLVRGDFQKVDAFKQFTEGEWWEAADLLHGYVFGRDHTSYGKRIDPRTGNTYSRDLAEWVVKFL</sequence>
<gene>
    <name evidence="1" type="primary">115</name>
    <name evidence="1" type="ORF">SEA_OCTOBIEN14_115</name>
</gene>
<dbReference type="RefSeq" id="YP_010246354.1">
    <property type="nucleotide sequence ID" value="NC_060134.1"/>
</dbReference>
<evidence type="ECO:0000313" key="2">
    <source>
        <dbReference type="Proteomes" id="UP000280547"/>
    </source>
</evidence>
<reference evidence="1 2" key="1">
    <citation type="submission" date="2018-09" db="EMBL/GenBank/DDBJ databases">
        <authorList>
            <person name="Amanuel B.M."/>
            <person name="Anspach C.J."/>
            <person name="Chiquito R.J."/>
            <person name="Gales J.M."/>
            <person name="Hall T."/>
            <person name="Hotaki K."/>
            <person name="Lozano B."/>
            <person name="Mugisha B."/>
            <person name="Fogarty M.P."/>
            <person name="Leadon S.A."/>
            <person name="Molloy S.D."/>
            <person name="Garlena R.A."/>
            <person name="Russell D.A."/>
            <person name="Pope W.H."/>
            <person name="Jacobs-Sera D."/>
            <person name="Hatfull G.F."/>
        </authorList>
    </citation>
    <scope>NUCLEOTIDE SEQUENCE [LARGE SCALE GENOMIC DNA]</scope>
</reference>
<dbReference type="Proteomes" id="UP000280547">
    <property type="component" value="Segment"/>
</dbReference>
<evidence type="ECO:0000313" key="1">
    <source>
        <dbReference type="EMBL" id="AYR03252.1"/>
    </source>
</evidence>
<dbReference type="GeneID" id="70080900"/>
<proteinExistence type="predicted"/>
<dbReference type="EMBL" id="MH976515">
    <property type="protein sequence ID" value="AYR03252.1"/>
    <property type="molecule type" value="Genomic_DNA"/>
</dbReference>
<accession>A0A3G3M9S6</accession>
<dbReference type="InterPro" id="IPR029058">
    <property type="entry name" value="AB_hydrolase_fold"/>
</dbReference>
<dbReference type="SUPFAM" id="SSF53474">
    <property type="entry name" value="alpha/beta-Hydrolases"/>
    <property type="match status" value="1"/>
</dbReference>
<dbReference type="KEGG" id="vg:70080900"/>
<protein>
    <submittedName>
        <fullName evidence="1">Lysin B</fullName>
    </submittedName>
</protein>